<dbReference type="PROSITE" id="PS51012">
    <property type="entry name" value="ABC_TM2"/>
    <property type="match status" value="1"/>
</dbReference>
<dbReference type="PANTHER" id="PTHR43229:SF2">
    <property type="entry name" value="NODULATION PROTEIN J"/>
    <property type="match status" value="1"/>
</dbReference>
<dbReference type="GO" id="GO:0043190">
    <property type="term" value="C:ATP-binding cassette (ABC) transporter complex"/>
    <property type="evidence" value="ECO:0007669"/>
    <property type="project" value="InterPro"/>
</dbReference>
<keyword evidence="3 6" id="KW-1133">Transmembrane helix</keyword>
<evidence type="ECO:0000313" key="8">
    <source>
        <dbReference type="EMBL" id="SNY87527.1"/>
    </source>
</evidence>
<dbReference type="GO" id="GO:0046677">
    <property type="term" value="P:response to antibiotic"/>
    <property type="evidence" value="ECO:0007669"/>
    <property type="project" value="UniProtKB-KW"/>
</dbReference>
<name>A0A285LTT6_9NOCA</name>
<keyword evidence="4 6" id="KW-0472">Membrane</keyword>
<feature type="transmembrane region" description="Helical" evidence="6">
    <location>
        <begin position="29"/>
        <end position="46"/>
    </location>
</feature>
<dbReference type="STRING" id="1379680.GCA_001612615_03794"/>
<evidence type="ECO:0000256" key="1">
    <source>
        <dbReference type="ARBA" id="ARBA00004141"/>
    </source>
</evidence>
<gene>
    <name evidence="8" type="ORF">SAMN04244553_4474</name>
</gene>
<keyword evidence="5" id="KW-0046">Antibiotic resistance</keyword>
<evidence type="ECO:0000256" key="4">
    <source>
        <dbReference type="ARBA" id="ARBA00023136"/>
    </source>
</evidence>
<dbReference type="Pfam" id="PF12698">
    <property type="entry name" value="ABC2_membrane_3"/>
    <property type="match status" value="1"/>
</dbReference>
<comment type="subcellular location">
    <subcellularLocation>
        <location evidence="1">Membrane</location>
        <topology evidence="1">Multi-pass membrane protein</topology>
    </subcellularLocation>
</comment>
<dbReference type="GO" id="GO:0140359">
    <property type="term" value="F:ABC-type transporter activity"/>
    <property type="evidence" value="ECO:0007669"/>
    <property type="project" value="InterPro"/>
</dbReference>
<feature type="transmembrane region" description="Helical" evidence="6">
    <location>
        <begin position="58"/>
        <end position="83"/>
    </location>
</feature>
<dbReference type="InterPro" id="IPR000412">
    <property type="entry name" value="ABC_2_transport"/>
</dbReference>
<feature type="transmembrane region" description="Helical" evidence="6">
    <location>
        <begin position="143"/>
        <end position="168"/>
    </location>
</feature>
<organism evidence="8 9">
    <name type="scientific">Nocardia amikacinitolerans</name>
    <dbReference type="NCBI Taxonomy" id="756689"/>
    <lineage>
        <taxon>Bacteria</taxon>
        <taxon>Bacillati</taxon>
        <taxon>Actinomycetota</taxon>
        <taxon>Actinomycetes</taxon>
        <taxon>Mycobacteriales</taxon>
        <taxon>Nocardiaceae</taxon>
        <taxon>Nocardia</taxon>
    </lineage>
</organism>
<accession>A0A285LTT6</accession>
<proteinExistence type="predicted"/>
<evidence type="ECO:0000256" key="6">
    <source>
        <dbReference type="SAM" id="Phobius"/>
    </source>
</evidence>
<evidence type="ECO:0000259" key="7">
    <source>
        <dbReference type="PROSITE" id="PS51012"/>
    </source>
</evidence>
<evidence type="ECO:0000256" key="5">
    <source>
        <dbReference type="ARBA" id="ARBA00023251"/>
    </source>
</evidence>
<dbReference type="Proteomes" id="UP000219565">
    <property type="component" value="Unassembled WGS sequence"/>
</dbReference>
<dbReference type="PANTHER" id="PTHR43229">
    <property type="entry name" value="NODULATION PROTEIN J"/>
    <property type="match status" value="1"/>
</dbReference>
<dbReference type="InterPro" id="IPR051784">
    <property type="entry name" value="Nod_factor_ABC_transporter"/>
</dbReference>
<dbReference type="InterPro" id="IPR047817">
    <property type="entry name" value="ABC2_TM_bact-type"/>
</dbReference>
<evidence type="ECO:0000256" key="3">
    <source>
        <dbReference type="ARBA" id="ARBA00022989"/>
    </source>
</evidence>
<feature type="transmembrane region" description="Helical" evidence="6">
    <location>
        <begin position="174"/>
        <end position="194"/>
    </location>
</feature>
<keyword evidence="2 6" id="KW-0812">Transmembrane</keyword>
<dbReference type="PIRSF" id="PIRSF006648">
    <property type="entry name" value="DrrB"/>
    <property type="match status" value="1"/>
</dbReference>
<dbReference type="EMBL" id="OBEG01000004">
    <property type="protein sequence ID" value="SNY87527.1"/>
    <property type="molecule type" value="Genomic_DNA"/>
</dbReference>
<evidence type="ECO:0000256" key="2">
    <source>
        <dbReference type="ARBA" id="ARBA00022692"/>
    </source>
</evidence>
<dbReference type="AlphaFoldDB" id="A0A285LTT6"/>
<evidence type="ECO:0000313" key="9">
    <source>
        <dbReference type="Proteomes" id="UP000219565"/>
    </source>
</evidence>
<keyword evidence="9" id="KW-1185">Reference proteome</keyword>
<dbReference type="InterPro" id="IPR013525">
    <property type="entry name" value="ABC2_TM"/>
</dbReference>
<dbReference type="OrthoDB" id="9786643at2"/>
<feature type="domain" description="ABC transmembrane type-2" evidence="7">
    <location>
        <begin position="27"/>
        <end position="262"/>
    </location>
</feature>
<protein>
    <submittedName>
        <fullName evidence="8">ABC-2 type transport system permease protein</fullName>
    </submittedName>
</protein>
<reference evidence="8 9" key="1">
    <citation type="submission" date="2017-09" db="EMBL/GenBank/DDBJ databases">
        <authorList>
            <person name="Ehlers B."/>
            <person name="Leendertz F.H."/>
        </authorList>
    </citation>
    <scope>NUCLEOTIDE SEQUENCE [LARGE SCALE GENOMIC DNA]</scope>
    <source>
        <strain evidence="8 9">DSM 45537</strain>
    </source>
</reference>
<dbReference type="RefSeq" id="WP_097246467.1">
    <property type="nucleotide sequence ID" value="NZ_OBEG01000004.1"/>
</dbReference>
<sequence>MNPTTNAVRAGLSRGGIELRQSVTNGQDLFGMLFWPVIMVVVLFFMRDAKFEASGFELGSLALPSILGMLVAFNGIFGIGQLLSMEREDGTLLRAKATPNGMVGYLVGKVVTVSGWVLVPFVIVLIPGLFLVGGTELNTVGAWLSLIGVVLLGMLATLPIGACIGSLFVSPRGVGFASMPIMGLVAVSGIFYPITSMPGWVQGLAQCFPVYWLGLGMRAAMLPDEAAAVELGGSWRHLETIAVLGIWAAAGFLVAPILLRRMARRESSSSVAARREKAMQRAY</sequence>
<feature type="transmembrane region" description="Helical" evidence="6">
    <location>
        <begin position="103"/>
        <end position="131"/>
    </location>
</feature>
<feature type="transmembrane region" description="Helical" evidence="6">
    <location>
        <begin position="241"/>
        <end position="259"/>
    </location>
</feature>